<dbReference type="SUPFAM" id="SSF53738">
    <property type="entry name" value="Phosphoglucomutase, first 3 domains"/>
    <property type="match status" value="3"/>
</dbReference>
<keyword evidence="7 10" id="KW-0479">Metal-binding</keyword>
<evidence type="ECO:0000259" key="12">
    <source>
        <dbReference type="Pfam" id="PF02878"/>
    </source>
</evidence>
<dbReference type="Pfam" id="PF02880">
    <property type="entry name" value="PGM_PMM_III"/>
    <property type="match status" value="1"/>
</dbReference>
<evidence type="ECO:0000256" key="5">
    <source>
        <dbReference type="ARBA" id="ARBA00012730"/>
    </source>
</evidence>
<evidence type="ECO:0000256" key="3">
    <source>
        <dbReference type="ARBA" id="ARBA00004699"/>
    </source>
</evidence>
<evidence type="ECO:0000256" key="10">
    <source>
        <dbReference type="RuleBase" id="RU004326"/>
    </source>
</evidence>
<comment type="caution">
    <text evidence="15">The sequence shown here is derived from an EMBL/GenBank/DDBJ whole genome shotgun (WGS) entry which is preliminary data.</text>
</comment>
<dbReference type="InterPro" id="IPR005843">
    <property type="entry name" value="A-D-PHexomutase_C"/>
</dbReference>
<comment type="pathway">
    <text evidence="3">Nucleotide-sugar biosynthesis; GDP-alpha-D-mannose biosynthesis; alpha-D-mannose 1-phosphate from D-fructose 6-phosphate: step 2/2.</text>
</comment>
<evidence type="ECO:0000313" key="15">
    <source>
        <dbReference type="EMBL" id="TCK06186.1"/>
    </source>
</evidence>
<protein>
    <recommendedName>
        <fullName evidence="5">phosphomannomutase</fullName>
        <ecNumber evidence="5">5.4.2.8</ecNumber>
    </recommendedName>
</protein>
<dbReference type="EC" id="5.4.2.8" evidence="5"/>
<evidence type="ECO:0000256" key="7">
    <source>
        <dbReference type="ARBA" id="ARBA00022723"/>
    </source>
</evidence>
<dbReference type="EMBL" id="SMFU01000009">
    <property type="protein sequence ID" value="TCK06186.1"/>
    <property type="molecule type" value="Genomic_DNA"/>
</dbReference>
<dbReference type="Pfam" id="PF02879">
    <property type="entry name" value="PGM_PMM_II"/>
    <property type="match status" value="1"/>
</dbReference>
<feature type="domain" description="Alpha-D-phosphohexomutase alpha/beta/alpha" evidence="13">
    <location>
        <begin position="162"/>
        <end position="259"/>
    </location>
</feature>
<proteinExistence type="inferred from homology"/>
<dbReference type="InterPro" id="IPR005845">
    <property type="entry name" value="A-D-PHexomutase_a/b/a-II"/>
</dbReference>
<evidence type="ECO:0000259" key="14">
    <source>
        <dbReference type="Pfam" id="PF02880"/>
    </source>
</evidence>
<dbReference type="InterPro" id="IPR016066">
    <property type="entry name" value="A-D-PHexomutase_CS"/>
</dbReference>
<dbReference type="Gene3D" id="3.40.120.10">
    <property type="entry name" value="Alpha-D-Glucose-1,6-Bisphosphate, subunit A, domain 3"/>
    <property type="match status" value="3"/>
</dbReference>
<dbReference type="InterPro" id="IPR036900">
    <property type="entry name" value="A-D-PHexomutase_C_sf"/>
</dbReference>
<evidence type="ECO:0000256" key="1">
    <source>
        <dbReference type="ARBA" id="ARBA00000586"/>
    </source>
</evidence>
<evidence type="ECO:0000256" key="6">
    <source>
        <dbReference type="ARBA" id="ARBA00022553"/>
    </source>
</evidence>
<dbReference type="RefSeq" id="WP_132294253.1">
    <property type="nucleotide sequence ID" value="NZ_SMFU01000009.1"/>
</dbReference>
<dbReference type="OrthoDB" id="9803322at2"/>
<evidence type="ECO:0000313" key="16">
    <source>
        <dbReference type="Proteomes" id="UP000294546"/>
    </source>
</evidence>
<evidence type="ECO:0000259" key="13">
    <source>
        <dbReference type="Pfam" id="PF02879"/>
    </source>
</evidence>
<evidence type="ECO:0000256" key="9">
    <source>
        <dbReference type="ARBA" id="ARBA00023235"/>
    </source>
</evidence>
<dbReference type="PRINTS" id="PR00509">
    <property type="entry name" value="PGMPMM"/>
</dbReference>
<comment type="catalytic activity">
    <reaction evidence="1">
        <text>alpha-D-mannose 1-phosphate = D-mannose 6-phosphate</text>
        <dbReference type="Rhea" id="RHEA:11140"/>
        <dbReference type="ChEBI" id="CHEBI:58409"/>
        <dbReference type="ChEBI" id="CHEBI:58735"/>
        <dbReference type="EC" id="5.4.2.8"/>
    </reaction>
</comment>
<keyword evidence="6" id="KW-0597">Phosphoprotein</keyword>
<dbReference type="SUPFAM" id="SSF55957">
    <property type="entry name" value="Phosphoglucomutase, C-terminal domain"/>
    <property type="match status" value="1"/>
</dbReference>
<dbReference type="GO" id="GO:0000287">
    <property type="term" value="F:magnesium ion binding"/>
    <property type="evidence" value="ECO:0007669"/>
    <property type="project" value="InterPro"/>
</dbReference>
<dbReference type="CDD" id="cd03089">
    <property type="entry name" value="PMM_PGM"/>
    <property type="match status" value="1"/>
</dbReference>
<dbReference type="PROSITE" id="PS00710">
    <property type="entry name" value="PGM_PMM"/>
    <property type="match status" value="1"/>
</dbReference>
<dbReference type="GO" id="GO:0005975">
    <property type="term" value="P:carbohydrate metabolic process"/>
    <property type="evidence" value="ECO:0007669"/>
    <property type="project" value="InterPro"/>
</dbReference>
<dbReference type="InterPro" id="IPR005841">
    <property type="entry name" value="Alpha-D-phosphohexomutase_SF"/>
</dbReference>
<dbReference type="PANTHER" id="PTHR43771">
    <property type="entry name" value="PHOSPHOMANNOMUTASE"/>
    <property type="match status" value="1"/>
</dbReference>
<dbReference type="Proteomes" id="UP000294546">
    <property type="component" value="Unassembled WGS sequence"/>
</dbReference>
<comment type="similarity">
    <text evidence="4 10">Belongs to the phosphohexose mutase family.</text>
</comment>
<comment type="cofactor">
    <cofactor evidence="2">
        <name>Mg(2+)</name>
        <dbReference type="ChEBI" id="CHEBI:18420"/>
    </cofactor>
</comment>
<keyword evidence="8 10" id="KW-0460">Magnesium</keyword>
<organism evidence="15 16">
    <name type="scientific">Marinobacterium mangrovicola</name>
    <dbReference type="NCBI Taxonomy" id="1476959"/>
    <lineage>
        <taxon>Bacteria</taxon>
        <taxon>Pseudomonadati</taxon>
        <taxon>Pseudomonadota</taxon>
        <taxon>Gammaproteobacteria</taxon>
        <taxon>Oceanospirillales</taxon>
        <taxon>Oceanospirillaceae</taxon>
        <taxon>Marinobacterium</taxon>
    </lineage>
</organism>
<dbReference type="InterPro" id="IPR016055">
    <property type="entry name" value="A-D-PHexomutase_a/b/a-I/II/III"/>
</dbReference>
<keyword evidence="16" id="KW-1185">Reference proteome</keyword>
<keyword evidence="9" id="KW-0413">Isomerase</keyword>
<feature type="domain" description="Alpha-D-phosphohexomutase alpha/beta/alpha" evidence="12">
    <location>
        <begin position="17"/>
        <end position="146"/>
    </location>
</feature>
<evidence type="ECO:0000256" key="8">
    <source>
        <dbReference type="ARBA" id="ARBA00022842"/>
    </source>
</evidence>
<sequence>MSFGLEHVDLQSFDAGVFRAYDIRGIVGASLTEPLVYHLGRAFAASAHSQGIGEVIVAADGRLSGPRFKEVLTQGLLEGGVDVIDIGYVPTPVLYFAAHQHAHQTGIMITGSHNPSDYNGFKMMLAGHTLSGEEILALRTRIEQRDYTEGKGQRREEDVAEAYLQRIIGDVHINRPLKVVVDCGNGIPGILAPELTQRLGVEIIPLFCEVDGTFPNHHPDPGKLKNLQDVIAKVVETGADLGLAFDGDGDRVGVVTEKGKVVYPDRVMMLFAEDVVSRNPGAEILFDVKCSRLLPQVIENAGGKASMWKTGHSLLKRRMKECGALLAGEMSGHIFFKERWFGFDDGLYSAVRLLEILARRDESADRVFSAYPEDISTPELNIQVTEENKFQIVDALQQLDFPGGDICRIDGVRVDYPDGWGLVRASNTTPVLVLRFEAENEAALTRIRDEFQARLHGIDASLDIPEE</sequence>
<feature type="domain" description="Alpha-D-phosphohexomutase alpha/beta/alpha" evidence="14">
    <location>
        <begin position="264"/>
        <end position="369"/>
    </location>
</feature>
<name>A0A4V6NCZ4_9GAMM</name>
<feature type="domain" description="Alpha-D-phosphohexomutase C-terminal" evidence="11">
    <location>
        <begin position="379"/>
        <end position="451"/>
    </location>
</feature>
<accession>A0A4V6NCZ4</accession>
<dbReference type="Pfam" id="PF00408">
    <property type="entry name" value="PGM_PMM_IV"/>
    <property type="match status" value="1"/>
</dbReference>
<dbReference type="GO" id="GO:0004615">
    <property type="term" value="F:phosphomannomutase activity"/>
    <property type="evidence" value="ECO:0007669"/>
    <property type="project" value="UniProtKB-EC"/>
</dbReference>
<dbReference type="Pfam" id="PF02878">
    <property type="entry name" value="PGM_PMM_I"/>
    <property type="match status" value="1"/>
</dbReference>
<evidence type="ECO:0000256" key="2">
    <source>
        <dbReference type="ARBA" id="ARBA00001946"/>
    </source>
</evidence>
<dbReference type="Gene3D" id="3.30.310.50">
    <property type="entry name" value="Alpha-D-phosphohexomutase, C-terminal domain"/>
    <property type="match status" value="1"/>
</dbReference>
<reference evidence="15 16" key="1">
    <citation type="submission" date="2019-03" db="EMBL/GenBank/DDBJ databases">
        <title>Genomic Encyclopedia of Archaeal and Bacterial Type Strains, Phase II (KMG-II): from individual species to whole genera.</title>
        <authorList>
            <person name="Goeker M."/>
        </authorList>
    </citation>
    <scope>NUCLEOTIDE SEQUENCE [LARGE SCALE GENOMIC DNA]</scope>
    <source>
        <strain evidence="15 16">DSM 27697</strain>
    </source>
</reference>
<dbReference type="InterPro" id="IPR005844">
    <property type="entry name" value="A-D-PHexomutase_a/b/a-I"/>
</dbReference>
<evidence type="ECO:0000256" key="4">
    <source>
        <dbReference type="ARBA" id="ARBA00010231"/>
    </source>
</evidence>
<dbReference type="AlphaFoldDB" id="A0A4V6NCZ4"/>
<gene>
    <name evidence="15" type="ORF">CLV83_3136</name>
</gene>
<dbReference type="InterPro" id="IPR005846">
    <property type="entry name" value="A-D-PHexomutase_a/b/a-III"/>
</dbReference>
<evidence type="ECO:0000259" key="11">
    <source>
        <dbReference type="Pfam" id="PF00408"/>
    </source>
</evidence>
<dbReference type="PANTHER" id="PTHR43771:SF2">
    <property type="entry name" value="PHOSPHOMANNOMUTASE_PHOSPHOGLUCOMUTASE"/>
    <property type="match status" value="1"/>
</dbReference>